<evidence type="ECO:0000256" key="1">
    <source>
        <dbReference type="SAM" id="Coils"/>
    </source>
</evidence>
<accession>A0A1I4RM69</accession>
<feature type="transmembrane region" description="Helical" evidence="2">
    <location>
        <begin position="21"/>
        <end position="43"/>
    </location>
</feature>
<feature type="domain" description="Tyrosine-protein kinase G-rich" evidence="3">
    <location>
        <begin position="362"/>
        <end position="437"/>
    </location>
</feature>
<dbReference type="AlphaFoldDB" id="A0A1I4RM69"/>
<dbReference type="InterPro" id="IPR014345">
    <property type="entry name" value="XrtA_polysacc_chain"/>
</dbReference>
<feature type="coiled-coil region" evidence="1">
    <location>
        <begin position="339"/>
        <end position="373"/>
    </location>
</feature>
<feature type="transmembrane region" description="Helical" evidence="2">
    <location>
        <begin position="419"/>
        <end position="442"/>
    </location>
</feature>
<proteinExistence type="predicted"/>
<evidence type="ECO:0000256" key="2">
    <source>
        <dbReference type="SAM" id="Phobius"/>
    </source>
</evidence>
<dbReference type="Proteomes" id="UP000198519">
    <property type="component" value="Unassembled WGS sequence"/>
</dbReference>
<dbReference type="InterPro" id="IPR050445">
    <property type="entry name" value="Bact_polysacc_biosynth/exp"/>
</dbReference>
<sequence length="509" mass="57807">MALSVPQLIEESIREIRTRKWLAFLLFSGVSLVVLVAALIWPYKYHSEVIIFVDDQNIIRPLMEGRAVTTVINERASSAEELLWSRKVMEAVATDENIFGNTVDELTPQQLEGRIGWLRASMSVKTRGDSYFSIGFTSTSPLRTFKVAQRLGQAFIEESNERKRAESRSAYDFIDRQVQSYERQLAETEAKLKEFLSENVEGTEGQANTRLAELRNQLELAQLARADLLARTQSLETELARVQPSIFQGRSIDSYEQRIRSLEEQLDNLRLQYHDTYPDIVILREQLAELKRQQNRALAQSQNSAPIVDGETIANPVYQQLRASLAQTRADSMTTETRIRSIERLLREQSGRMERIQANNAEYLELTRDLEVNRQIYDDLLKRRESARVSMHLDIEGQGLNFRINEAAQYPLNPTGVKFPMLAIAGLLLGVAAPFGAAVGFVQLDPRVRVRADVEEELELPVLEVLPEARTPFEKRKDRRRTIAVLICGAVVAAVYITVVITSILGDMV</sequence>
<evidence type="ECO:0000259" key="3">
    <source>
        <dbReference type="Pfam" id="PF13807"/>
    </source>
</evidence>
<feature type="transmembrane region" description="Helical" evidence="2">
    <location>
        <begin position="483"/>
        <end position="505"/>
    </location>
</feature>
<dbReference type="GO" id="GO:0004713">
    <property type="term" value="F:protein tyrosine kinase activity"/>
    <property type="evidence" value="ECO:0007669"/>
    <property type="project" value="TreeGrafter"/>
</dbReference>
<keyword evidence="2" id="KW-1133">Transmembrane helix</keyword>
<reference evidence="5" key="1">
    <citation type="submission" date="2016-10" db="EMBL/GenBank/DDBJ databases">
        <authorList>
            <person name="Varghese N."/>
            <person name="Submissions S."/>
        </authorList>
    </citation>
    <scope>NUCLEOTIDE SEQUENCE [LARGE SCALE GENOMIC DNA]</scope>
    <source>
        <strain evidence="5">CGMCC 1.7061</strain>
    </source>
</reference>
<keyword evidence="5" id="KW-1185">Reference proteome</keyword>
<gene>
    <name evidence="4" type="ORF">SAMN04487963_2841</name>
</gene>
<dbReference type="RefSeq" id="WP_092023685.1">
    <property type="nucleotide sequence ID" value="NZ_FOUE01000004.1"/>
</dbReference>
<dbReference type="OrthoDB" id="9795292at2"/>
<evidence type="ECO:0000313" key="5">
    <source>
        <dbReference type="Proteomes" id="UP000198519"/>
    </source>
</evidence>
<dbReference type="InterPro" id="IPR032807">
    <property type="entry name" value="GNVR"/>
</dbReference>
<dbReference type="NCBIfam" id="TIGR03007">
    <property type="entry name" value="pepcterm_ChnLen"/>
    <property type="match status" value="1"/>
</dbReference>
<keyword evidence="2" id="KW-0812">Transmembrane</keyword>
<keyword evidence="2" id="KW-0472">Membrane</keyword>
<organism evidence="4 5">
    <name type="scientific">Marinobacter zhejiangensis</name>
    <dbReference type="NCBI Taxonomy" id="488535"/>
    <lineage>
        <taxon>Bacteria</taxon>
        <taxon>Pseudomonadati</taxon>
        <taxon>Pseudomonadota</taxon>
        <taxon>Gammaproteobacteria</taxon>
        <taxon>Pseudomonadales</taxon>
        <taxon>Marinobacteraceae</taxon>
        <taxon>Marinobacter</taxon>
    </lineage>
</organism>
<dbReference type="GO" id="GO:0005886">
    <property type="term" value="C:plasma membrane"/>
    <property type="evidence" value="ECO:0007669"/>
    <property type="project" value="TreeGrafter"/>
</dbReference>
<dbReference type="Pfam" id="PF13807">
    <property type="entry name" value="GNVR"/>
    <property type="match status" value="1"/>
</dbReference>
<keyword evidence="1" id="KW-0175">Coiled coil</keyword>
<dbReference type="PANTHER" id="PTHR32309:SF13">
    <property type="entry name" value="FERRIC ENTEROBACTIN TRANSPORT PROTEIN FEPE"/>
    <property type="match status" value="1"/>
</dbReference>
<name>A0A1I4RM69_9GAMM</name>
<protein>
    <submittedName>
        <fullName evidence="4">Polysaccharide chain length determinant protein, PEP-CTERM locus subfamily</fullName>
    </submittedName>
</protein>
<dbReference type="PANTHER" id="PTHR32309">
    <property type="entry name" value="TYROSINE-PROTEIN KINASE"/>
    <property type="match status" value="1"/>
</dbReference>
<evidence type="ECO:0000313" key="4">
    <source>
        <dbReference type="EMBL" id="SFM53327.1"/>
    </source>
</evidence>
<dbReference type="EMBL" id="FOUE01000004">
    <property type="protein sequence ID" value="SFM53327.1"/>
    <property type="molecule type" value="Genomic_DNA"/>
</dbReference>
<dbReference type="STRING" id="488535.SAMN04487963_2841"/>
<feature type="coiled-coil region" evidence="1">
    <location>
        <begin position="171"/>
        <end position="304"/>
    </location>
</feature>